<dbReference type="Gene3D" id="3.40.930.10">
    <property type="entry name" value="Mannitol-specific EII, Chain A"/>
    <property type="match status" value="1"/>
</dbReference>
<protein>
    <submittedName>
        <fullName evidence="8">Transcriptional antiterminator</fullName>
    </submittedName>
</protein>
<dbReference type="PANTHER" id="PTHR30185:SF18">
    <property type="entry name" value="TRANSCRIPTIONAL REGULATOR MTLR"/>
    <property type="match status" value="1"/>
</dbReference>
<evidence type="ECO:0000259" key="7">
    <source>
        <dbReference type="PROSITE" id="PS51372"/>
    </source>
</evidence>
<dbReference type="InterPro" id="IPR013196">
    <property type="entry name" value="HTH_11"/>
</dbReference>
<evidence type="ECO:0000256" key="3">
    <source>
        <dbReference type="ARBA" id="ARBA00023159"/>
    </source>
</evidence>
<evidence type="ECO:0000256" key="5">
    <source>
        <dbReference type="SAM" id="MobiDB-lite"/>
    </source>
</evidence>
<dbReference type="InterPro" id="IPR002178">
    <property type="entry name" value="PTS_EIIA_type-2_dom"/>
</dbReference>
<dbReference type="STRING" id="269670.SAMN02982927_02760"/>
<feature type="domain" description="PRD" evidence="7">
    <location>
        <begin position="301"/>
        <end position="408"/>
    </location>
</feature>
<dbReference type="SUPFAM" id="SSF63520">
    <property type="entry name" value="PTS-regulatory domain, PRD"/>
    <property type="match status" value="1"/>
</dbReference>
<accession>A0A1I2UNF2</accession>
<dbReference type="PROSITE" id="PS00372">
    <property type="entry name" value="PTS_EIIA_TYPE_2_HIS"/>
    <property type="match status" value="1"/>
</dbReference>
<feature type="region of interest" description="Disordered" evidence="5">
    <location>
        <begin position="649"/>
        <end position="670"/>
    </location>
</feature>
<dbReference type="Proteomes" id="UP000198752">
    <property type="component" value="Unassembled WGS sequence"/>
</dbReference>
<sequence>MSQPRHMQLIRFLLEQNTFISAKKIADSLHVSTRTIYNDINDQDFKMLLKGGTIEKRQHEGIKINVTELQKSKIYQTLEQNNEMAINSQNMDELNHLLFLLMAQTQPVSIDSVAAQLFRSRSTVGVLLEQADKWLNTYHVTINSIRNRGILLSGDERSIRLAYKDLCFYSWKCSVTTTGSAHTNDRELFKEHLSRIFSVTIVSEAAAAVEMSETSLNERYTELDFMRMIALLCILVQRVQLGKRIGCAHAFGKNLREKLVAQLIKLHLESTLHALISQEELNEITYYILTTRRNCESLTHKVSLHSKKLIDKFTKILSMSLSVDLNTDQELKLNLANHLYPAIKRMHYGIKIDNPLLDQIKYEYTNIYIAVMTSIEEIEKNEAIAFDENELGYICLHIVAAINRSANKRGIHTCLVCDGGLSIESFLKSKVEHQFKELSVDACMTYDIFQTIRSESFDLILNASGRPVPNPEKTVHIHSLLNEMDQASIRSWILQEEYQKIVRHDASIRKHILFFKDHVNNKQALIKKYGKFLEIEGFVRRGFIQSVIDREKRASTALARGIAVPHGSKELVKQSVILAVLLDKPILWDQQTIDLIFMIAINAHDTENYHYFFEKLFYIISDRTLIEKMKHISQAEEMEQLIFADDQGHELPSEHNKSSIKKKRDQSTSH</sequence>
<keyword evidence="9" id="KW-1185">Reference proteome</keyword>
<gene>
    <name evidence="8" type="ORF">SAMN02982927_02760</name>
</gene>
<name>A0A1I2UNF2_9BACL</name>
<dbReference type="InterPro" id="IPR007737">
    <property type="entry name" value="Mga_HTH"/>
</dbReference>
<dbReference type="InterPro" id="IPR036388">
    <property type="entry name" value="WH-like_DNA-bd_sf"/>
</dbReference>
<proteinExistence type="predicted"/>
<dbReference type="Pfam" id="PF00874">
    <property type="entry name" value="PRD"/>
    <property type="match status" value="1"/>
</dbReference>
<keyword evidence="3" id="KW-0010">Activator</keyword>
<dbReference type="PANTHER" id="PTHR30185">
    <property type="entry name" value="CRYPTIC BETA-GLUCOSIDE BGL OPERON ANTITERMINATOR"/>
    <property type="match status" value="1"/>
</dbReference>
<dbReference type="GO" id="GO:0006355">
    <property type="term" value="P:regulation of DNA-templated transcription"/>
    <property type="evidence" value="ECO:0007669"/>
    <property type="project" value="InterPro"/>
</dbReference>
<dbReference type="SUPFAM" id="SSF46785">
    <property type="entry name" value="Winged helix' DNA-binding domain"/>
    <property type="match status" value="1"/>
</dbReference>
<evidence type="ECO:0000313" key="8">
    <source>
        <dbReference type="EMBL" id="SFG78675.1"/>
    </source>
</evidence>
<dbReference type="Gene3D" id="1.10.1790.10">
    <property type="entry name" value="PRD domain"/>
    <property type="match status" value="1"/>
</dbReference>
<dbReference type="PROSITE" id="PS51372">
    <property type="entry name" value="PRD_2"/>
    <property type="match status" value="1"/>
</dbReference>
<dbReference type="InterPro" id="IPR011608">
    <property type="entry name" value="PRD"/>
</dbReference>
<dbReference type="OrthoDB" id="3710983at2"/>
<evidence type="ECO:0000256" key="1">
    <source>
        <dbReference type="ARBA" id="ARBA00022737"/>
    </source>
</evidence>
<organism evidence="8 9">
    <name type="scientific">Sporolactobacillus nakayamae</name>
    <dbReference type="NCBI Taxonomy" id="269670"/>
    <lineage>
        <taxon>Bacteria</taxon>
        <taxon>Bacillati</taxon>
        <taxon>Bacillota</taxon>
        <taxon>Bacilli</taxon>
        <taxon>Bacillales</taxon>
        <taxon>Sporolactobacillaceae</taxon>
        <taxon>Sporolactobacillus</taxon>
    </lineage>
</organism>
<evidence type="ECO:0000259" key="6">
    <source>
        <dbReference type="PROSITE" id="PS51094"/>
    </source>
</evidence>
<dbReference type="EMBL" id="FOOY01000022">
    <property type="protein sequence ID" value="SFG78675.1"/>
    <property type="molecule type" value="Genomic_DNA"/>
</dbReference>
<dbReference type="InterPro" id="IPR050661">
    <property type="entry name" value="BglG_antiterminators"/>
</dbReference>
<dbReference type="InterPro" id="IPR036634">
    <property type="entry name" value="PRD_sf"/>
</dbReference>
<feature type="domain" description="PTS EIIA type-2" evidence="6">
    <location>
        <begin position="506"/>
        <end position="645"/>
    </location>
</feature>
<dbReference type="SUPFAM" id="SSF55804">
    <property type="entry name" value="Phoshotransferase/anion transport protein"/>
    <property type="match status" value="1"/>
</dbReference>
<dbReference type="Pfam" id="PF08279">
    <property type="entry name" value="HTH_11"/>
    <property type="match status" value="1"/>
</dbReference>
<keyword evidence="2" id="KW-0805">Transcription regulation</keyword>
<keyword evidence="1" id="KW-0677">Repeat</keyword>
<dbReference type="PROSITE" id="PS51094">
    <property type="entry name" value="PTS_EIIA_TYPE_2"/>
    <property type="match status" value="1"/>
</dbReference>
<keyword evidence="4" id="KW-0804">Transcription</keyword>
<dbReference type="AlphaFoldDB" id="A0A1I2UNF2"/>
<dbReference type="Pfam" id="PF05043">
    <property type="entry name" value="Mga"/>
    <property type="match status" value="1"/>
</dbReference>
<reference evidence="9" key="1">
    <citation type="submission" date="2016-10" db="EMBL/GenBank/DDBJ databases">
        <authorList>
            <person name="Varghese N."/>
            <person name="Submissions S."/>
        </authorList>
    </citation>
    <scope>NUCLEOTIDE SEQUENCE [LARGE SCALE GENOMIC DNA]</scope>
    <source>
        <strain evidence="9">ATCC 700379</strain>
    </source>
</reference>
<evidence type="ECO:0000256" key="4">
    <source>
        <dbReference type="ARBA" id="ARBA00023163"/>
    </source>
</evidence>
<dbReference type="RefSeq" id="WP_093673925.1">
    <property type="nucleotide sequence ID" value="NZ_FOOY01000022.1"/>
</dbReference>
<dbReference type="InterPro" id="IPR036390">
    <property type="entry name" value="WH_DNA-bd_sf"/>
</dbReference>
<dbReference type="Pfam" id="PF00359">
    <property type="entry name" value="PTS_EIIA_2"/>
    <property type="match status" value="1"/>
</dbReference>
<dbReference type="InterPro" id="IPR016152">
    <property type="entry name" value="PTrfase/Anion_transptr"/>
</dbReference>
<dbReference type="Gene3D" id="1.10.10.10">
    <property type="entry name" value="Winged helix-like DNA-binding domain superfamily/Winged helix DNA-binding domain"/>
    <property type="match status" value="1"/>
</dbReference>
<dbReference type="CDD" id="cd00211">
    <property type="entry name" value="PTS_IIA_fru"/>
    <property type="match status" value="1"/>
</dbReference>
<dbReference type="CDD" id="cd00133">
    <property type="entry name" value="PTS_IIB"/>
    <property type="match status" value="1"/>
</dbReference>
<evidence type="ECO:0000256" key="2">
    <source>
        <dbReference type="ARBA" id="ARBA00023015"/>
    </source>
</evidence>
<evidence type="ECO:0000313" key="9">
    <source>
        <dbReference type="Proteomes" id="UP000198752"/>
    </source>
</evidence>